<comment type="caution">
    <text evidence="2">The sequence shown here is derived from an EMBL/GenBank/DDBJ whole genome shotgun (WGS) entry which is preliminary data.</text>
</comment>
<protein>
    <recommendedName>
        <fullName evidence="1">Methyltransferase FkbM domain-containing protein</fullName>
    </recommendedName>
</protein>
<dbReference type="Pfam" id="PF05050">
    <property type="entry name" value="Methyltransf_21"/>
    <property type="match status" value="1"/>
</dbReference>
<dbReference type="InterPro" id="IPR052514">
    <property type="entry name" value="SAM-dependent_MTase"/>
</dbReference>
<evidence type="ECO:0000259" key="1">
    <source>
        <dbReference type="Pfam" id="PF05050"/>
    </source>
</evidence>
<dbReference type="AlphaFoldDB" id="X1QSB2"/>
<proteinExistence type="predicted"/>
<accession>X1QSB2</accession>
<gene>
    <name evidence="2" type="ORF">S06H3_39802</name>
</gene>
<dbReference type="NCBIfam" id="TIGR01444">
    <property type="entry name" value="fkbM_fam"/>
    <property type="match status" value="1"/>
</dbReference>
<dbReference type="SUPFAM" id="SSF53335">
    <property type="entry name" value="S-adenosyl-L-methionine-dependent methyltransferases"/>
    <property type="match status" value="1"/>
</dbReference>
<dbReference type="PANTHER" id="PTHR34203:SF15">
    <property type="entry name" value="SLL1173 PROTEIN"/>
    <property type="match status" value="1"/>
</dbReference>
<dbReference type="InterPro" id="IPR006342">
    <property type="entry name" value="FkbM_mtfrase"/>
</dbReference>
<sequence length="187" mass="21401">MGTHELPYLMMIKRILCAGDYVIDIGAHEGYFSLFMSPLVGKSGKVFAIEPNPENLYFLHRNAEINSEHNIQVMGKAISDKKRRARFFCADNMGPWGSLTDFPYFKTWFKTKKTIEVDVDTLDNLFANVNQKIKFLKIDTEGNELNVFLGAEKLLSEHKPHICFEINLILWAHLNSSIDIMLNCPEG</sequence>
<feature type="domain" description="Methyltransferase FkbM" evidence="1">
    <location>
        <begin position="24"/>
        <end position="169"/>
    </location>
</feature>
<dbReference type="PANTHER" id="PTHR34203">
    <property type="entry name" value="METHYLTRANSFERASE, FKBM FAMILY PROTEIN"/>
    <property type="match status" value="1"/>
</dbReference>
<evidence type="ECO:0000313" key="2">
    <source>
        <dbReference type="EMBL" id="GAI46149.1"/>
    </source>
</evidence>
<dbReference type="Gene3D" id="3.40.50.150">
    <property type="entry name" value="Vaccinia Virus protein VP39"/>
    <property type="match status" value="1"/>
</dbReference>
<reference evidence="2" key="1">
    <citation type="journal article" date="2014" name="Front. Microbiol.">
        <title>High frequency of phylogenetically diverse reductive dehalogenase-homologous genes in deep subseafloor sedimentary metagenomes.</title>
        <authorList>
            <person name="Kawai M."/>
            <person name="Futagami T."/>
            <person name="Toyoda A."/>
            <person name="Takaki Y."/>
            <person name="Nishi S."/>
            <person name="Hori S."/>
            <person name="Arai W."/>
            <person name="Tsubouchi T."/>
            <person name="Morono Y."/>
            <person name="Uchiyama I."/>
            <person name="Ito T."/>
            <person name="Fujiyama A."/>
            <person name="Inagaki F."/>
            <person name="Takami H."/>
        </authorList>
    </citation>
    <scope>NUCLEOTIDE SEQUENCE</scope>
    <source>
        <strain evidence="2">Expedition CK06-06</strain>
    </source>
</reference>
<dbReference type="InterPro" id="IPR029063">
    <property type="entry name" value="SAM-dependent_MTases_sf"/>
</dbReference>
<organism evidence="2">
    <name type="scientific">marine sediment metagenome</name>
    <dbReference type="NCBI Taxonomy" id="412755"/>
    <lineage>
        <taxon>unclassified sequences</taxon>
        <taxon>metagenomes</taxon>
        <taxon>ecological metagenomes</taxon>
    </lineage>
</organism>
<dbReference type="EMBL" id="BARV01024372">
    <property type="protein sequence ID" value="GAI46149.1"/>
    <property type="molecule type" value="Genomic_DNA"/>
</dbReference>
<name>X1QSB2_9ZZZZ</name>
<feature type="non-terminal residue" evidence="2">
    <location>
        <position position="187"/>
    </location>
</feature>